<dbReference type="Proteomes" id="UP000823757">
    <property type="component" value="Unassembled WGS sequence"/>
</dbReference>
<feature type="chain" id="PRO_5039151419" evidence="1">
    <location>
        <begin position="22"/>
        <end position="184"/>
    </location>
</feature>
<reference evidence="2" key="1">
    <citation type="submission" date="2020-10" db="EMBL/GenBank/DDBJ databases">
        <authorList>
            <person name="Gilroy R."/>
        </authorList>
    </citation>
    <scope>NUCLEOTIDE SEQUENCE</scope>
    <source>
        <strain evidence="2">B1-13419</strain>
    </source>
</reference>
<dbReference type="InterPro" id="IPR021958">
    <property type="entry name" value="DUF3575"/>
</dbReference>
<evidence type="ECO:0000313" key="3">
    <source>
        <dbReference type="Proteomes" id="UP000823757"/>
    </source>
</evidence>
<sequence length="184" mass="20762">MSRIRYIGVLALLLVSVSAFGQKFSVSTNIVGYMNLGTMNMEVSYAPVRHWSLTAQAKYNPFSFKISDRPVRNRQQAYSVGARFWPWHIYSGWWVAAKLQYQEYSTGGILSRKTEEGDRWGAGLTAGYTYMIHPRVNLEFGLGFWTGVKKYAAYDSPVCGLTVESGLKAFILPNDIIIAVSYVF</sequence>
<evidence type="ECO:0000256" key="1">
    <source>
        <dbReference type="SAM" id="SignalP"/>
    </source>
</evidence>
<organism evidence="2 3">
    <name type="scientific">Candidatus Cryptobacteroides faecigallinarum</name>
    <dbReference type="NCBI Taxonomy" id="2840763"/>
    <lineage>
        <taxon>Bacteria</taxon>
        <taxon>Pseudomonadati</taxon>
        <taxon>Bacteroidota</taxon>
        <taxon>Bacteroidia</taxon>
        <taxon>Bacteroidales</taxon>
        <taxon>Candidatus Cryptobacteroides</taxon>
    </lineage>
</organism>
<reference evidence="2" key="2">
    <citation type="journal article" date="2021" name="PeerJ">
        <title>Extensive microbial diversity within the chicken gut microbiome revealed by metagenomics and culture.</title>
        <authorList>
            <person name="Gilroy R."/>
            <person name="Ravi A."/>
            <person name="Getino M."/>
            <person name="Pursley I."/>
            <person name="Horton D.L."/>
            <person name="Alikhan N.F."/>
            <person name="Baker D."/>
            <person name="Gharbi K."/>
            <person name="Hall N."/>
            <person name="Watson M."/>
            <person name="Adriaenssens E.M."/>
            <person name="Foster-Nyarko E."/>
            <person name="Jarju S."/>
            <person name="Secka A."/>
            <person name="Antonio M."/>
            <person name="Oren A."/>
            <person name="Chaudhuri R.R."/>
            <person name="La Ragione R."/>
            <person name="Hildebrand F."/>
            <person name="Pallen M.J."/>
        </authorList>
    </citation>
    <scope>NUCLEOTIDE SEQUENCE</scope>
    <source>
        <strain evidence="2">B1-13419</strain>
    </source>
</reference>
<name>A0A9D9NIJ7_9BACT</name>
<dbReference type="EMBL" id="JADIMD010000085">
    <property type="protein sequence ID" value="MBO8474752.1"/>
    <property type="molecule type" value="Genomic_DNA"/>
</dbReference>
<dbReference type="AlphaFoldDB" id="A0A9D9NIJ7"/>
<accession>A0A9D9NIJ7</accession>
<comment type="caution">
    <text evidence="2">The sequence shown here is derived from an EMBL/GenBank/DDBJ whole genome shotgun (WGS) entry which is preliminary data.</text>
</comment>
<keyword evidence="1" id="KW-0732">Signal</keyword>
<dbReference type="Pfam" id="PF12099">
    <property type="entry name" value="DUF3575"/>
    <property type="match status" value="1"/>
</dbReference>
<protein>
    <submittedName>
        <fullName evidence="2">DUF3575 domain-containing protein</fullName>
    </submittedName>
</protein>
<evidence type="ECO:0000313" key="2">
    <source>
        <dbReference type="EMBL" id="MBO8474752.1"/>
    </source>
</evidence>
<gene>
    <name evidence="2" type="ORF">IAB91_05625</name>
</gene>
<feature type="signal peptide" evidence="1">
    <location>
        <begin position="1"/>
        <end position="21"/>
    </location>
</feature>
<proteinExistence type="predicted"/>